<dbReference type="NCBIfam" id="TIGR02139">
    <property type="entry name" value="permease_CysT"/>
    <property type="match status" value="1"/>
</dbReference>
<dbReference type="GO" id="GO:0042170">
    <property type="term" value="C:plastid membrane"/>
    <property type="evidence" value="ECO:0007669"/>
    <property type="project" value="UniProtKB-SubCell"/>
</dbReference>
<dbReference type="InterPro" id="IPR035906">
    <property type="entry name" value="MetI-like_sf"/>
</dbReference>
<feature type="transmembrane region" description="Helical" evidence="7">
    <location>
        <begin position="7"/>
        <end position="30"/>
    </location>
</feature>
<feature type="transmembrane region" description="Helical" evidence="7">
    <location>
        <begin position="231"/>
        <end position="255"/>
    </location>
</feature>
<dbReference type="CDD" id="cd06261">
    <property type="entry name" value="TM_PBP2"/>
    <property type="match status" value="1"/>
</dbReference>
<reference evidence="9" key="1">
    <citation type="journal article" date="2018" name="Sci. Rep.">
        <title>Genome sequencing of Prototheca zopfii genotypes 1 and 2 provides evidence of a severe reduction in organellar genomes.</title>
        <authorList>
            <person name="Severgnini M."/>
            <person name="Lazzari B."/>
            <person name="Capra E."/>
            <person name="Chessa S."/>
            <person name="Luini M."/>
            <person name="Bordoni R."/>
            <person name="Castiglioni B."/>
            <person name="Ricchi M."/>
            <person name="Cremonesi P."/>
        </authorList>
    </citation>
    <scope>NUCLEOTIDE SEQUENCE</scope>
    <source>
        <strain evidence="9">SAG 2063</strain>
    </source>
</reference>
<keyword evidence="3 7" id="KW-0812">Transmembrane</keyword>
<evidence type="ECO:0000256" key="5">
    <source>
        <dbReference type="ARBA" id="ARBA00023032"/>
    </source>
</evidence>
<dbReference type="InterPro" id="IPR005667">
    <property type="entry name" value="Sulph_transpt2"/>
</dbReference>
<proteinExistence type="predicted"/>
<dbReference type="InterPro" id="IPR000515">
    <property type="entry name" value="MetI-like"/>
</dbReference>
<dbReference type="EMBL" id="MF197535">
    <property type="protein sequence ID" value="AVM80964.1"/>
    <property type="molecule type" value="Genomic_DNA"/>
</dbReference>
<organism evidence="9">
    <name type="scientific">Prototheca zopfii</name>
    <dbReference type="NCBI Taxonomy" id="3112"/>
    <lineage>
        <taxon>Eukaryota</taxon>
        <taxon>Viridiplantae</taxon>
        <taxon>Chlorophyta</taxon>
        <taxon>core chlorophytes</taxon>
        <taxon>Trebouxiophyceae</taxon>
        <taxon>Chlorellales</taxon>
        <taxon>Chlorellaceae</taxon>
        <taxon>Prototheca</taxon>
    </lineage>
</organism>
<dbReference type="NCBIfam" id="TIGR00969">
    <property type="entry name" value="3a0106s02"/>
    <property type="match status" value="1"/>
</dbReference>
<evidence type="ECO:0000256" key="2">
    <source>
        <dbReference type="ARBA" id="ARBA00022448"/>
    </source>
</evidence>
<keyword evidence="9" id="KW-0934">Plastid</keyword>
<keyword evidence="5" id="KW-0764">Sulfate transport</keyword>
<evidence type="ECO:0000256" key="7">
    <source>
        <dbReference type="SAM" id="Phobius"/>
    </source>
</evidence>
<evidence type="ECO:0000256" key="1">
    <source>
        <dbReference type="ARBA" id="ARBA00004446"/>
    </source>
</evidence>
<evidence type="ECO:0000256" key="3">
    <source>
        <dbReference type="ARBA" id="ARBA00022692"/>
    </source>
</evidence>
<gene>
    <name evidence="9" type="primary">cysT</name>
</gene>
<keyword evidence="4 7" id="KW-1133">Transmembrane helix</keyword>
<dbReference type="SUPFAM" id="SSF161098">
    <property type="entry name" value="MetI-like"/>
    <property type="match status" value="1"/>
</dbReference>
<feature type="transmembrane region" description="Helical" evidence="7">
    <location>
        <begin position="50"/>
        <end position="76"/>
    </location>
</feature>
<comment type="subcellular location">
    <subcellularLocation>
        <location evidence="1">Plastid membrane</location>
        <topology evidence="1">Multi-pass membrane protein</topology>
    </subcellularLocation>
</comment>
<dbReference type="Pfam" id="PF00528">
    <property type="entry name" value="BPD_transp_1"/>
    <property type="match status" value="1"/>
</dbReference>
<geneLocation type="plastid" evidence="9"/>
<name>A0A2P1G7P4_9CHLO</name>
<dbReference type="GO" id="GO:0005886">
    <property type="term" value="C:plasma membrane"/>
    <property type="evidence" value="ECO:0007669"/>
    <property type="project" value="InterPro"/>
</dbReference>
<dbReference type="PANTHER" id="PTHR30406">
    <property type="entry name" value="SULFATE TRANSPORT SYSTEM PERMEASE PROTEIN"/>
    <property type="match status" value="1"/>
</dbReference>
<feature type="transmembrane region" description="Helical" evidence="7">
    <location>
        <begin position="129"/>
        <end position="146"/>
    </location>
</feature>
<evidence type="ECO:0000313" key="9">
    <source>
        <dbReference type="EMBL" id="AVM80964.1"/>
    </source>
</evidence>
<evidence type="ECO:0000256" key="6">
    <source>
        <dbReference type="ARBA" id="ARBA00023136"/>
    </source>
</evidence>
<dbReference type="InterPro" id="IPR011865">
    <property type="entry name" value="CysT_permease"/>
</dbReference>
<sequence>MVERRMFFFIVVHFSFIVLLPLYAIFRYVYNSPWDIVMKKASNPVAIHSIILSFKLAFITAIINSFFGFIIAWCLVRYKFKGRKWFNAAIDLPFSMPTSVTGLTLIKLYGSKGLGRFLGNNQIIYTRKAVLLAMIFTTFPFVVRSIQPVLEKVTENIELEETAWSFSYDDDRTFKEVLFPLCIPPLLNGFTLTFCRALGEFGSIVLVSGNFPFEDLVSSVFISQTLEQYDYIGACVISSMVILGACVFLFIMFWFRYYFVLRKQ</sequence>
<dbReference type="AlphaFoldDB" id="A0A2P1G7P4"/>
<evidence type="ECO:0000256" key="4">
    <source>
        <dbReference type="ARBA" id="ARBA00022989"/>
    </source>
</evidence>
<keyword evidence="2" id="KW-0813">Transport</keyword>
<dbReference type="PROSITE" id="PS50928">
    <property type="entry name" value="ABC_TM1"/>
    <property type="match status" value="1"/>
</dbReference>
<protein>
    <submittedName>
        <fullName evidence="9">Sulfate transport protein</fullName>
    </submittedName>
</protein>
<dbReference type="Gene3D" id="1.10.3720.10">
    <property type="entry name" value="MetI-like"/>
    <property type="match status" value="1"/>
</dbReference>
<keyword evidence="6 7" id="KW-0472">Membrane</keyword>
<feature type="domain" description="ABC transmembrane type-1" evidence="8">
    <location>
        <begin position="50"/>
        <end position="253"/>
    </location>
</feature>
<dbReference type="GO" id="GO:0015419">
    <property type="term" value="F:ABC-type sulfate transporter activity"/>
    <property type="evidence" value="ECO:0007669"/>
    <property type="project" value="InterPro"/>
</dbReference>
<dbReference type="PANTHER" id="PTHR30406:SF8">
    <property type="entry name" value="SULFATE TRANSPORT SYSTEM PERMEASE PROTEIN CYST"/>
    <property type="match status" value="1"/>
</dbReference>
<accession>A0A2P1G7P4</accession>
<evidence type="ECO:0000259" key="8">
    <source>
        <dbReference type="PROSITE" id="PS50928"/>
    </source>
</evidence>